<dbReference type="RefSeq" id="WP_386723059.1">
    <property type="nucleotide sequence ID" value="NZ_JBHRSZ010000007.1"/>
</dbReference>
<feature type="transmembrane region" description="Helical" evidence="1">
    <location>
        <begin position="139"/>
        <end position="158"/>
    </location>
</feature>
<feature type="transmembrane region" description="Helical" evidence="1">
    <location>
        <begin position="16"/>
        <end position="35"/>
    </location>
</feature>
<evidence type="ECO:0000256" key="1">
    <source>
        <dbReference type="SAM" id="Phobius"/>
    </source>
</evidence>
<comment type="caution">
    <text evidence="2">The sequence shown here is derived from an EMBL/GenBank/DDBJ whole genome shotgun (WGS) entry which is preliminary data.</text>
</comment>
<sequence>MKTPGFDTLVFASRKLETFIALTIIIAVFSVILMIRADNLLSSQSILLTIPLTAILILLSFQKPSRRREISGVTIVIALFALTVILPFLLRSQLSPWIYLIPVLLINFMTFRLNLIAIGIYAAIIFTLLSFMADNENALPTSLSFLFVCALCLIMAFLKDQMLLRLTALDIFHKKTGWHLRQELKPSLDREIQRAEREGSGLSYSLIEFPSDTTQGKLRWNPVKQFVHSSIRPFDQVFHYSHRKIAIIHPYATKDEIKSRLEASQQKHPDVTFKAGITSLNIGDNSTEVISKGRAALLCCTENQQVLCHEA</sequence>
<gene>
    <name evidence="2" type="ORF">ACFOEK_19050</name>
</gene>
<feature type="transmembrane region" description="Helical" evidence="1">
    <location>
        <begin position="116"/>
        <end position="133"/>
    </location>
</feature>
<protein>
    <recommendedName>
        <fullName evidence="4">GGDEF domain-containing protein</fullName>
    </recommendedName>
</protein>
<reference evidence="3" key="1">
    <citation type="journal article" date="2019" name="Int. J. Syst. Evol. Microbiol.">
        <title>The Global Catalogue of Microorganisms (GCM) 10K type strain sequencing project: providing services to taxonomists for standard genome sequencing and annotation.</title>
        <authorList>
            <consortium name="The Broad Institute Genomics Platform"/>
            <consortium name="The Broad Institute Genome Sequencing Center for Infectious Disease"/>
            <person name="Wu L."/>
            <person name="Ma J."/>
        </authorList>
    </citation>
    <scope>NUCLEOTIDE SEQUENCE [LARGE SCALE GENOMIC DNA]</scope>
    <source>
        <strain evidence="3">KCTC 52438</strain>
    </source>
</reference>
<evidence type="ECO:0000313" key="2">
    <source>
        <dbReference type="EMBL" id="MFC3153144.1"/>
    </source>
</evidence>
<organism evidence="2 3">
    <name type="scientific">Litoribrevibacter euphylliae</name>
    <dbReference type="NCBI Taxonomy" id="1834034"/>
    <lineage>
        <taxon>Bacteria</taxon>
        <taxon>Pseudomonadati</taxon>
        <taxon>Pseudomonadota</taxon>
        <taxon>Gammaproteobacteria</taxon>
        <taxon>Oceanospirillales</taxon>
        <taxon>Oceanospirillaceae</taxon>
        <taxon>Litoribrevibacter</taxon>
    </lineage>
</organism>
<dbReference type="Proteomes" id="UP001595476">
    <property type="component" value="Unassembled WGS sequence"/>
</dbReference>
<keyword evidence="3" id="KW-1185">Reference proteome</keyword>
<evidence type="ECO:0008006" key="4">
    <source>
        <dbReference type="Google" id="ProtNLM"/>
    </source>
</evidence>
<keyword evidence="1" id="KW-0472">Membrane</keyword>
<dbReference type="EMBL" id="JBHRSZ010000007">
    <property type="protein sequence ID" value="MFC3153144.1"/>
    <property type="molecule type" value="Genomic_DNA"/>
</dbReference>
<keyword evidence="1" id="KW-0812">Transmembrane</keyword>
<name>A0ABV7HK82_9GAMM</name>
<evidence type="ECO:0000313" key="3">
    <source>
        <dbReference type="Proteomes" id="UP001595476"/>
    </source>
</evidence>
<feature type="transmembrane region" description="Helical" evidence="1">
    <location>
        <begin position="73"/>
        <end position="90"/>
    </location>
</feature>
<accession>A0ABV7HK82</accession>
<feature type="transmembrane region" description="Helical" evidence="1">
    <location>
        <begin position="41"/>
        <end position="61"/>
    </location>
</feature>
<proteinExistence type="predicted"/>
<keyword evidence="1" id="KW-1133">Transmembrane helix</keyword>